<proteinExistence type="predicted"/>
<keyword evidence="2" id="KW-1185">Reference proteome</keyword>
<accession>A0AAE1DMW7</accession>
<gene>
    <name evidence="1" type="ORF">RRG08_019848</name>
</gene>
<comment type="caution">
    <text evidence="1">The sequence shown here is derived from an EMBL/GenBank/DDBJ whole genome shotgun (WGS) entry which is preliminary data.</text>
</comment>
<evidence type="ECO:0000313" key="1">
    <source>
        <dbReference type="EMBL" id="KAK3776641.1"/>
    </source>
</evidence>
<organism evidence="1 2">
    <name type="scientific">Elysia crispata</name>
    <name type="common">lettuce slug</name>
    <dbReference type="NCBI Taxonomy" id="231223"/>
    <lineage>
        <taxon>Eukaryota</taxon>
        <taxon>Metazoa</taxon>
        <taxon>Spiralia</taxon>
        <taxon>Lophotrochozoa</taxon>
        <taxon>Mollusca</taxon>
        <taxon>Gastropoda</taxon>
        <taxon>Heterobranchia</taxon>
        <taxon>Euthyneura</taxon>
        <taxon>Panpulmonata</taxon>
        <taxon>Sacoglossa</taxon>
        <taxon>Placobranchoidea</taxon>
        <taxon>Plakobranchidae</taxon>
        <taxon>Elysia</taxon>
    </lineage>
</organism>
<evidence type="ECO:0000313" key="2">
    <source>
        <dbReference type="Proteomes" id="UP001283361"/>
    </source>
</evidence>
<reference evidence="1" key="1">
    <citation type="journal article" date="2023" name="G3 (Bethesda)">
        <title>A reference genome for the long-term kleptoplast-retaining sea slug Elysia crispata morphotype clarki.</title>
        <authorList>
            <person name="Eastman K.E."/>
            <person name="Pendleton A.L."/>
            <person name="Shaikh M.A."/>
            <person name="Suttiyut T."/>
            <person name="Ogas R."/>
            <person name="Tomko P."/>
            <person name="Gavelis G."/>
            <person name="Widhalm J.R."/>
            <person name="Wisecaver J.H."/>
        </authorList>
    </citation>
    <scope>NUCLEOTIDE SEQUENCE</scope>
    <source>
        <strain evidence="1">ECLA1</strain>
    </source>
</reference>
<protein>
    <submittedName>
        <fullName evidence="1">Uncharacterized protein</fullName>
    </submittedName>
</protein>
<dbReference type="AlphaFoldDB" id="A0AAE1DMW7"/>
<dbReference type="Proteomes" id="UP001283361">
    <property type="component" value="Unassembled WGS sequence"/>
</dbReference>
<sequence>MSASDLYYEKIPPPQYCTAISAQYRLRLSKRGWTLPQFSSLFRSIDLSMTDIAPLSEEASDLGQDWQPLPCSPAGPPAIHSHCPPIALVGFISLVWSYCLKRDKTDTSLAVRATSAWHRHSPVVDPRGRRGFLCAPNKTVLT</sequence>
<dbReference type="EMBL" id="JAWDGP010003194">
    <property type="protein sequence ID" value="KAK3776641.1"/>
    <property type="molecule type" value="Genomic_DNA"/>
</dbReference>
<name>A0AAE1DMW7_9GAST</name>